<dbReference type="EMBL" id="JAVDWA010000006">
    <property type="protein sequence ID" value="MDR7074228.1"/>
    <property type="molecule type" value="Genomic_DNA"/>
</dbReference>
<organism evidence="1 2">
    <name type="scientific">Fictibacillus barbaricus</name>
    <dbReference type="NCBI Taxonomy" id="182136"/>
    <lineage>
        <taxon>Bacteria</taxon>
        <taxon>Bacillati</taxon>
        <taxon>Bacillota</taxon>
        <taxon>Bacilli</taxon>
        <taxon>Bacillales</taxon>
        <taxon>Fictibacillaceae</taxon>
        <taxon>Fictibacillus</taxon>
    </lineage>
</organism>
<dbReference type="GO" id="GO:0003677">
    <property type="term" value="F:DNA binding"/>
    <property type="evidence" value="ECO:0007669"/>
    <property type="project" value="UniProtKB-KW"/>
</dbReference>
<sequence length="97" mass="11526">MVIFTEKTYKNEKGYFYIPVTWREEFKLYNGVEVGIDCFNDSVIVIDRAPAREYKQFVSAKGKLTIPLELRQRLNNQSYHIIIEQRDERIILAPKLN</sequence>
<name>A0ABU1U423_9BACL</name>
<comment type="caution">
    <text evidence="1">The sequence shown here is derived from an EMBL/GenBank/DDBJ whole genome shotgun (WGS) entry which is preliminary data.</text>
</comment>
<reference evidence="1 2" key="1">
    <citation type="submission" date="2023-07" db="EMBL/GenBank/DDBJ databases">
        <title>Sorghum-associated microbial communities from plants grown in Nebraska, USA.</title>
        <authorList>
            <person name="Schachtman D."/>
        </authorList>
    </citation>
    <scope>NUCLEOTIDE SEQUENCE [LARGE SCALE GENOMIC DNA]</scope>
    <source>
        <strain evidence="1 2">BE211</strain>
    </source>
</reference>
<keyword evidence="2" id="KW-1185">Reference proteome</keyword>
<gene>
    <name evidence="1" type="ORF">J2X07_003223</name>
</gene>
<keyword evidence="1" id="KW-0238">DNA-binding</keyword>
<protein>
    <submittedName>
        <fullName evidence="1">Bifunctional DNA-binding transcriptional regulator/antitoxin component of YhaV-PrlF toxin-antitoxin module</fullName>
    </submittedName>
</protein>
<accession>A0ABU1U423</accession>
<dbReference type="RefSeq" id="WP_310260819.1">
    <property type="nucleotide sequence ID" value="NZ_JAVDWA010000006.1"/>
</dbReference>
<dbReference type="Proteomes" id="UP001258181">
    <property type="component" value="Unassembled WGS sequence"/>
</dbReference>
<evidence type="ECO:0000313" key="1">
    <source>
        <dbReference type="EMBL" id="MDR7074228.1"/>
    </source>
</evidence>
<evidence type="ECO:0000313" key="2">
    <source>
        <dbReference type="Proteomes" id="UP001258181"/>
    </source>
</evidence>
<proteinExistence type="predicted"/>